<dbReference type="SUPFAM" id="SSF46589">
    <property type="entry name" value="tRNA-binding arm"/>
    <property type="match status" value="1"/>
</dbReference>
<evidence type="ECO:0000313" key="15">
    <source>
        <dbReference type="Proteomes" id="UP000245207"/>
    </source>
</evidence>
<evidence type="ECO:0000256" key="10">
    <source>
        <dbReference type="SAM" id="Coils"/>
    </source>
</evidence>
<evidence type="ECO:0000259" key="13">
    <source>
        <dbReference type="Pfam" id="PF10458"/>
    </source>
</evidence>
<dbReference type="Gene3D" id="3.40.50.620">
    <property type="entry name" value="HUPs"/>
    <property type="match status" value="3"/>
</dbReference>
<name>A0A2U1QGF4_ARTAN</name>
<evidence type="ECO:0000256" key="5">
    <source>
        <dbReference type="ARBA" id="ARBA00022840"/>
    </source>
</evidence>
<dbReference type="Pfam" id="PF10458">
    <property type="entry name" value="Val_tRNA-synt_C"/>
    <property type="match status" value="1"/>
</dbReference>
<dbReference type="Proteomes" id="UP000245207">
    <property type="component" value="Unassembled WGS sequence"/>
</dbReference>
<dbReference type="GO" id="GO:0004832">
    <property type="term" value="F:valine-tRNA ligase activity"/>
    <property type="evidence" value="ECO:0007669"/>
    <property type="project" value="UniProtKB-EC"/>
</dbReference>
<dbReference type="Gene3D" id="3.90.740.10">
    <property type="entry name" value="Valyl/Leucyl/Isoleucyl-tRNA synthetase, editing domain"/>
    <property type="match status" value="1"/>
</dbReference>
<evidence type="ECO:0000313" key="14">
    <source>
        <dbReference type="EMBL" id="PWA97065.1"/>
    </source>
</evidence>
<gene>
    <name evidence="14" type="ORF">CTI12_AA033110</name>
</gene>
<keyword evidence="3 14" id="KW-0436">Ligase</keyword>
<dbReference type="Gene3D" id="1.10.287.380">
    <property type="entry name" value="Valyl-tRNA synthetase, C-terminal domain"/>
    <property type="match status" value="1"/>
</dbReference>
<evidence type="ECO:0000256" key="6">
    <source>
        <dbReference type="ARBA" id="ARBA00022917"/>
    </source>
</evidence>
<feature type="coiled-coil region" evidence="10">
    <location>
        <begin position="817"/>
        <end position="886"/>
    </location>
</feature>
<proteinExistence type="inferred from homology"/>
<comment type="similarity">
    <text evidence="1">Belongs to the class-I aminoacyl-tRNA synthetase family.</text>
</comment>
<keyword evidence="10" id="KW-0175">Coiled coil</keyword>
<dbReference type="InterPro" id="IPR037118">
    <property type="entry name" value="Val-tRNA_synth_C_sf"/>
</dbReference>
<dbReference type="InterPro" id="IPR033705">
    <property type="entry name" value="Anticodon_Ia_Val"/>
</dbReference>
<dbReference type="FunFam" id="3.40.50.620:FF:000457">
    <property type="entry name" value="Predicted protein"/>
    <property type="match status" value="1"/>
</dbReference>
<dbReference type="PANTHER" id="PTHR11946:SF109">
    <property type="entry name" value="VALINE--TRNA LIGASE"/>
    <property type="match status" value="1"/>
</dbReference>
<dbReference type="FunFam" id="3.90.740.10:FF:000005">
    <property type="entry name" value="Valine--tRNA ligase, mitochondrial"/>
    <property type="match status" value="1"/>
</dbReference>
<dbReference type="FunFam" id="1.10.730.10:FF:000009">
    <property type="entry name" value="Valine--tRNA ligase, mitochondrial"/>
    <property type="match status" value="1"/>
</dbReference>
<keyword evidence="4" id="KW-0547">Nucleotide-binding</keyword>
<dbReference type="CDD" id="cd07962">
    <property type="entry name" value="Anticodon_Ia_Val"/>
    <property type="match status" value="1"/>
</dbReference>
<dbReference type="SUPFAM" id="SSF52374">
    <property type="entry name" value="Nucleotidylyl transferase"/>
    <property type="match status" value="1"/>
</dbReference>
<evidence type="ECO:0000256" key="1">
    <source>
        <dbReference type="ARBA" id="ARBA00005594"/>
    </source>
</evidence>
<dbReference type="STRING" id="35608.A0A2U1QGF4"/>
<dbReference type="EMBL" id="PKPP01000146">
    <property type="protein sequence ID" value="PWA97065.1"/>
    <property type="molecule type" value="Genomic_DNA"/>
</dbReference>
<organism evidence="14 15">
    <name type="scientific">Artemisia annua</name>
    <name type="common">Sweet wormwood</name>
    <dbReference type="NCBI Taxonomy" id="35608"/>
    <lineage>
        <taxon>Eukaryota</taxon>
        <taxon>Viridiplantae</taxon>
        <taxon>Streptophyta</taxon>
        <taxon>Embryophyta</taxon>
        <taxon>Tracheophyta</taxon>
        <taxon>Spermatophyta</taxon>
        <taxon>Magnoliopsida</taxon>
        <taxon>eudicotyledons</taxon>
        <taxon>Gunneridae</taxon>
        <taxon>Pentapetalae</taxon>
        <taxon>asterids</taxon>
        <taxon>campanulids</taxon>
        <taxon>Asterales</taxon>
        <taxon>Asteraceae</taxon>
        <taxon>Asteroideae</taxon>
        <taxon>Anthemideae</taxon>
        <taxon>Artemisiinae</taxon>
        <taxon>Artemisia</taxon>
    </lineage>
</organism>
<dbReference type="GO" id="GO:0005524">
    <property type="term" value="F:ATP binding"/>
    <property type="evidence" value="ECO:0007669"/>
    <property type="project" value="UniProtKB-KW"/>
</dbReference>
<evidence type="ECO:0000256" key="9">
    <source>
        <dbReference type="ARBA" id="ARBA00047552"/>
    </source>
</evidence>
<dbReference type="Pfam" id="PF00133">
    <property type="entry name" value="tRNA-synt_1"/>
    <property type="match status" value="3"/>
</dbReference>
<feature type="domain" description="Aminoacyl-tRNA synthetase class Ia" evidence="11">
    <location>
        <begin position="56"/>
        <end position="122"/>
    </location>
</feature>
<evidence type="ECO:0000259" key="12">
    <source>
        <dbReference type="Pfam" id="PF08264"/>
    </source>
</evidence>
<evidence type="ECO:0000256" key="4">
    <source>
        <dbReference type="ARBA" id="ARBA00022741"/>
    </source>
</evidence>
<feature type="domain" description="Valyl-tRNA synthetase tRNA-binding arm" evidence="13">
    <location>
        <begin position="819"/>
        <end position="883"/>
    </location>
</feature>
<keyword evidence="15" id="KW-1185">Reference proteome</keyword>
<sequence length="886" mass="101265">MAKEFNHVEVEKDRYEWWEHSGFFKAESCRNNKPSFTKVLFTKVMLMLKALFTWSWYEWWEQSGSFKAKSCSNKPSFTMVLPPPNVTGALHPGHALTAAIQDMIIRWKRMTGYNALWVPGMEMERRLRGQNTKQLRSLGASLDWSRECFTMDRERSNAVTEAFVRLYNEGLIKRKSRLVNWDCVLKTAISDIEEKTSLKVPGYENTVEFGVLTSFAYPLEDDLGEIIVATTRIETMLGDTAIAVHPDDLRYKKFHGKFAMHPFNGRRFPFICDSKLVEQNFGTGAVKITPAPDPNDFEVGNLHNLKRINIFTDDGKINSDGVSDFVGMPHFEARVAITEALKSKGLYRGDINHEMRLGICSRTNDVIEPMIRPQWYLDCKSMAKEALDAIANEEIEIIPKKYTAEWRRNEKEAENEANRTFAGKKVSVDSRSRCLDTWFSSGLFPLSVLGWPNDTHDLKTFYPNSVLETGHDILFFWTARMVMLCKKLGGDVPFKKVYLHAMIRDNHGRKMSKSLGNVIDPIDIINGITLEGLQKKLLEGNLNPSEVKLAGEGLKKDSPDGIPACGTDALRFALVSYTAQSDKVNLDIKRVVGYREWCNKLWNAMRFAMSKFTDVYAPPTDDYVPPTDMPFSCQWILSVLNKTILKTVSSLETYEFADASSAVYSWWQYQFCDIFIEVVKPYFYGDDSIAKGHAQDTLWICLDTALRLLHPFMPYITEELWQRLPSPKNYTRESIMISKYPSVVEKTRCKWPSLQSNLSDQLNKNCQREKEMEEKEIKALANLSSLTVLTENDAALSGCKVSRVNEELSVYLKLEGAIDVTAQREKLNAKLRDIQKQKDTLSQKMSAKGYAEKAPAHVKEEHLKKLASIMQRLQSIEEDIQTLNAK</sequence>
<dbReference type="InterPro" id="IPR010978">
    <property type="entry name" value="tRNA-bd_arm"/>
</dbReference>
<dbReference type="Gene3D" id="1.10.730.10">
    <property type="entry name" value="Isoleucyl-tRNA Synthetase, Domain 1"/>
    <property type="match status" value="1"/>
</dbReference>
<dbReference type="InterPro" id="IPR009008">
    <property type="entry name" value="Val/Leu/Ile-tRNA-synth_edit"/>
</dbReference>
<dbReference type="PRINTS" id="PR00986">
    <property type="entry name" value="TRNASYNTHVAL"/>
</dbReference>
<feature type="domain" description="Aminoacyl-tRNA synthetase class Ia" evidence="11">
    <location>
        <begin position="128"/>
        <end position="406"/>
    </location>
</feature>
<dbReference type="InterPro" id="IPR009080">
    <property type="entry name" value="tRNAsynth_Ia_anticodon-bd"/>
</dbReference>
<dbReference type="InterPro" id="IPR002303">
    <property type="entry name" value="Valyl-tRNA_ligase"/>
</dbReference>
<keyword evidence="5" id="KW-0067">ATP-binding</keyword>
<dbReference type="EC" id="6.1.1.9" evidence="2"/>
<evidence type="ECO:0000256" key="3">
    <source>
        <dbReference type="ARBA" id="ARBA00022598"/>
    </source>
</evidence>
<protein>
    <recommendedName>
        <fullName evidence="2">valine--tRNA ligase</fullName>
        <ecNumber evidence="2">6.1.1.9</ecNumber>
    </recommendedName>
    <alternativeName>
        <fullName evidence="8">Valyl-tRNA synthetase</fullName>
    </alternativeName>
</protein>
<dbReference type="GO" id="GO:0002161">
    <property type="term" value="F:aminoacyl-tRNA deacylase activity"/>
    <property type="evidence" value="ECO:0007669"/>
    <property type="project" value="InterPro"/>
</dbReference>
<dbReference type="PANTHER" id="PTHR11946">
    <property type="entry name" value="VALYL-TRNA SYNTHETASES"/>
    <property type="match status" value="1"/>
</dbReference>
<feature type="domain" description="Methionyl/Valyl/Leucyl/Isoleucyl-tRNA synthetase anticodon-binding" evidence="12">
    <location>
        <begin position="634"/>
        <end position="748"/>
    </location>
</feature>
<evidence type="ECO:0000259" key="11">
    <source>
        <dbReference type="Pfam" id="PF00133"/>
    </source>
</evidence>
<keyword evidence="6" id="KW-0648">Protein biosynthesis</keyword>
<dbReference type="InterPro" id="IPR002300">
    <property type="entry name" value="aa-tRNA-synth_Ia"/>
</dbReference>
<evidence type="ECO:0000256" key="8">
    <source>
        <dbReference type="ARBA" id="ARBA00029936"/>
    </source>
</evidence>
<dbReference type="OrthoDB" id="629407at2759"/>
<reference evidence="14 15" key="1">
    <citation type="journal article" date="2018" name="Mol. Plant">
        <title>The genome of Artemisia annua provides insight into the evolution of Asteraceae family and artemisinin biosynthesis.</title>
        <authorList>
            <person name="Shen Q."/>
            <person name="Zhang L."/>
            <person name="Liao Z."/>
            <person name="Wang S."/>
            <person name="Yan T."/>
            <person name="Shi P."/>
            <person name="Liu M."/>
            <person name="Fu X."/>
            <person name="Pan Q."/>
            <person name="Wang Y."/>
            <person name="Lv Z."/>
            <person name="Lu X."/>
            <person name="Zhang F."/>
            <person name="Jiang W."/>
            <person name="Ma Y."/>
            <person name="Chen M."/>
            <person name="Hao X."/>
            <person name="Li L."/>
            <person name="Tang Y."/>
            <person name="Lv G."/>
            <person name="Zhou Y."/>
            <person name="Sun X."/>
            <person name="Brodelius P.E."/>
            <person name="Rose J.K.C."/>
            <person name="Tang K."/>
        </authorList>
    </citation>
    <scope>NUCLEOTIDE SEQUENCE [LARGE SCALE GENOMIC DNA]</scope>
    <source>
        <strain evidence="15">cv. Huhao1</strain>
        <tissue evidence="14">Leaf</tissue>
    </source>
</reference>
<dbReference type="InterPro" id="IPR013155">
    <property type="entry name" value="M/V/L/I-tRNA-synth_anticd-bd"/>
</dbReference>
<dbReference type="AlphaFoldDB" id="A0A2U1QGF4"/>
<feature type="domain" description="Aminoacyl-tRNA synthetase class Ia" evidence="11">
    <location>
        <begin position="408"/>
        <end position="586"/>
    </location>
</feature>
<dbReference type="GO" id="GO:0006438">
    <property type="term" value="P:valyl-tRNA aminoacylation"/>
    <property type="evidence" value="ECO:0007669"/>
    <property type="project" value="InterPro"/>
</dbReference>
<comment type="caution">
    <text evidence="14">The sequence shown here is derived from an EMBL/GenBank/DDBJ whole genome shotgun (WGS) entry which is preliminary data.</text>
</comment>
<keyword evidence="7 14" id="KW-0030">Aminoacyl-tRNA synthetase</keyword>
<accession>A0A2U1QGF4</accession>
<dbReference type="InterPro" id="IPR014729">
    <property type="entry name" value="Rossmann-like_a/b/a_fold"/>
</dbReference>
<dbReference type="InterPro" id="IPR019499">
    <property type="entry name" value="Val-tRNA_synth_tRNA-bd"/>
</dbReference>
<evidence type="ECO:0000256" key="2">
    <source>
        <dbReference type="ARBA" id="ARBA00013169"/>
    </source>
</evidence>
<dbReference type="SUPFAM" id="SSF47323">
    <property type="entry name" value="Anticodon-binding domain of a subclass of class I aminoacyl-tRNA synthetases"/>
    <property type="match status" value="1"/>
</dbReference>
<evidence type="ECO:0000256" key="7">
    <source>
        <dbReference type="ARBA" id="ARBA00023146"/>
    </source>
</evidence>
<comment type="catalytic activity">
    <reaction evidence="9">
        <text>tRNA(Val) + L-valine + ATP = L-valyl-tRNA(Val) + AMP + diphosphate</text>
        <dbReference type="Rhea" id="RHEA:10704"/>
        <dbReference type="Rhea" id="RHEA-COMP:9672"/>
        <dbReference type="Rhea" id="RHEA-COMP:9708"/>
        <dbReference type="ChEBI" id="CHEBI:30616"/>
        <dbReference type="ChEBI" id="CHEBI:33019"/>
        <dbReference type="ChEBI" id="CHEBI:57762"/>
        <dbReference type="ChEBI" id="CHEBI:78442"/>
        <dbReference type="ChEBI" id="CHEBI:78537"/>
        <dbReference type="ChEBI" id="CHEBI:456215"/>
        <dbReference type="EC" id="6.1.1.9"/>
    </reaction>
</comment>
<dbReference type="SUPFAM" id="SSF50677">
    <property type="entry name" value="ValRS/IleRS/LeuRS editing domain"/>
    <property type="match status" value="1"/>
</dbReference>
<dbReference type="GO" id="GO:0005829">
    <property type="term" value="C:cytosol"/>
    <property type="evidence" value="ECO:0007669"/>
    <property type="project" value="TreeGrafter"/>
</dbReference>
<dbReference type="Pfam" id="PF08264">
    <property type="entry name" value="Anticodon_1"/>
    <property type="match status" value="1"/>
</dbReference>